<comment type="subunit">
    <text evidence="11">Heterodimer.</text>
</comment>
<dbReference type="PIRSF" id="PIRSF039133">
    <property type="entry name" value="SUMO_E1B"/>
    <property type="match status" value="1"/>
</dbReference>
<feature type="binding site" evidence="13">
    <location>
        <begin position="93"/>
        <end position="94"/>
    </location>
    <ligand>
        <name>ATP</name>
        <dbReference type="ChEBI" id="CHEBI:30616"/>
    </ligand>
</feature>
<dbReference type="FunFam" id="3.50.50.80:FF:000002">
    <property type="entry name" value="SUMO-activating enzyme subunit 2"/>
    <property type="match status" value="1"/>
</dbReference>
<evidence type="ECO:0000256" key="5">
    <source>
        <dbReference type="ARBA" id="ARBA00022723"/>
    </source>
</evidence>
<evidence type="ECO:0000313" key="19">
    <source>
        <dbReference type="WBParaSite" id="Minc3s02337g29534"/>
    </source>
</evidence>
<dbReference type="GO" id="GO:0005737">
    <property type="term" value="C:cytoplasm"/>
    <property type="evidence" value="ECO:0007669"/>
    <property type="project" value="TreeGrafter"/>
</dbReference>
<keyword evidence="8 11" id="KW-0862">Zinc</keyword>
<feature type="binding site" evidence="13">
    <location>
        <begin position="54"/>
        <end position="57"/>
    </location>
    <ligand>
        <name>ATP</name>
        <dbReference type="ChEBI" id="CHEBI:30616"/>
    </ligand>
</feature>
<keyword evidence="7 11" id="KW-0833">Ubl conjugation pathway</keyword>
<dbReference type="Gene3D" id="1.10.10.520">
    <property type="entry name" value="Ubiquitin activating enzymes (Uba3). Chain: B, domain 2"/>
    <property type="match status" value="1"/>
</dbReference>
<keyword evidence="4" id="KW-0808">Transferase</keyword>
<dbReference type="SUPFAM" id="SSF69572">
    <property type="entry name" value="Activating enzymes of the ubiquitin-like proteins"/>
    <property type="match status" value="1"/>
</dbReference>
<dbReference type="GO" id="GO:0031510">
    <property type="term" value="C:SUMO activating enzyme complex"/>
    <property type="evidence" value="ECO:0007669"/>
    <property type="project" value="UniProtKB-UniRule"/>
</dbReference>
<evidence type="ECO:0000259" key="17">
    <source>
        <dbReference type="Pfam" id="PF14732"/>
    </source>
</evidence>
<feature type="binding site" evidence="14">
    <location>
        <position position="457"/>
    </location>
    <ligand>
        <name>Zn(2+)</name>
        <dbReference type="ChEBI" id="CHEBI:29105"/>
    </ligand>
</feature>
<feature type="binding site" evidence="13">
    <location>
        <position position="70"/>
    </location>
    <ligand>
        <name>ATP</name>
        <dbReference type="ChEBI" id="CHEBI:30616"/>
    </ligand>
</feature>
<evidence type="ECO:0000256" key="6">
    <source>
        <dbReference type="ARBA" id="ARBA00022741"/>
    </source>
</evidence>
<dbReference type="InterPro" id="IPR042449">
    <property type="entry name" value="Ub-E1_IAD_1"/>
</dbReference>
<evidence type="ECO:0000313" key="18">
    <source>
        <dbReference type="Proteomes" id="UP000887563"/>
    </source>
</evidence>
<feature type="binding site" evidence="13">
    <location>
        <position position="46"/>
    </location>
    <ligand>
        <name>ATP</name>
        <dbReference type="ChEBI" id="CHEBI:30616"/>
    </ligand>
</feature>
<dbReference type="GO" id="GO:0005524">
    <property type="term" value="F:ATP binding"/>
    <property type="evidence" value="ECO:0007669"/>
    <property type="project" value="UniProtKB-UniRule"/>
</dbReference>
<evidence type="ECO:0000256" key="11">
    <source>
        <dbReference type="PIRNR" id="PIRNR039133"/>
    </source>
</evidence>
<feature type="binding site" evidence="14">
    <location>
        <position position="156"/>
    </location>
    <ligand>
        <name>Zn(2+)</name>
        <dbReference type="ChEBI" id="CHEBI:29105"/>
    </ligand>
</feature>
<evidence type="ECO:0000256" key="8">
    <source>
        <dbReference type="ARBA" id="ARBA00022833"/>
    </source>
</evidence>
<dbReference type="FunFam" id="3.40.50.720:FF:000618">
    <property type="entry name" value="SUMO-activating enzyme subunit 2"/>
    <property type="match status" value="1"/>
</dbReference>
<organism evidence="18 19">
    <name type="scientific">Meloidogyne incognita</name>
    <name type="common">Southern root-knot nematode worm</name>
    <name type="synonym">Oxyuris incognita</name>
    <dbReference type="NCBI Taxonomy" id="6306"/>
    <lineage>
        <taxon>Eukaryota</taxon>
        <taxon>Metazoa</taxon>
        <taxon>Ecdysozoa</taxon>
        <taxon>Nematoda</taxon>
        <taxon>Chromadorea</taxon>
        <taxon>Rhabditida</taxon>
        <taxon>Tylenchina</taxon>
        <taxon>Tylenchomorpha</taxon>
        <taxon>Tylenchoidea</taxon>
        <taxon>Meloidogynidae</taxon>
        <taxon>Meloidogyninae</taxon>
        <taxon>Meloidogyne</taxon>
        <taxon>Meloidogyne incognita group</taxon>
    </lineage>
</organism>
<evidence type="ECO:0000256" key="14">
    <source>
        <dbReference type="PIRSR" id="PIRSR039133-3"/>
    </source>
</evidence>
<dbReference type="GO" id="GO:0019948">
    <property type="term" value="F:SUMO activating enzyme activity"/>
    <property type="evidence" value="ECO:0007669"/>
    <property type="project" value="UniProtKB-UniRule"/>
</dbReference>
<name>A0A914MWI3_MELIC</name>
<feature type="active site" description="Glycyl thioester intermediate" evidence="12">
    <location>
        <position position="171"/>
    </location>
</feature>
<feature type="compositionally biased region" description="Polar residues" evidence="15">
    <location>
        <begin position="213"/>
        <end position="246"/>
    </location>
</feature>
<evidence type="ECO:0000256" key="13">
    <source>
        <dbReference type="PIRSR" id="PIRSR039133-2"/>
    </source>
</evidence>
<evidence type="ECO:0000259" key="16">
    <source>
        <dbReference type="Pfam" id="PF00899"/>
    </source>
</evidence>
<evidence type="ECO:0000256" key="12">
    <source>
        <dbReference type="PIRSR" id="PIRSR039133-1"/>
    </source>
</evidence>
<evidence type="ECO:0000256" key="2">
    <source>
        <dbReference type="ARBA" id="ARBA00004718"/>
    </source>
</evidence>
<keyword evidence="10" id="KW-0539">Nucleus</keyword>
<dbReference type="Pfam" id="PF00899">
    <property type="entry name" value="ThiF"/>
    <property type="match status" value="1"/>
</dbReference>
<protein>
    <recommendedName>
        <fullName evidence="11">SUMO-activating enzyme subunit</fullName>
    </recommendedName>
</protein>
<dbReference type="InterPro" id="IPR035985">
    <property type="entry name" value="Ubiquitin-activating_enz"/>
</dbReference>
<evidence type="ECO:0000256" key="7">
    <source>
        <dbReference type="ARBA" id="ARBA00022786"/>
    </source>
</evidence>
<dbReference type="InterPro" id="IPR045886">
    <property type="entry name" value="ThiF/MoeB/HesA"/>
</dbReference>
<evidence type="ECO:0000256" key="1">
    <source>
        <dbReference type="ARBA" id="ARBA00004123"/>
    </source>
</evidence>
<keyword evidence="5 11" id="KW-0479">Metal-binding</keyword>
<evidence type="ECO:0000256" key="10">
    <source>
        <dbReference type="ARBA" id="ARBA00023242"/>
    </source>
</evidence>
<evidence type="ECO:0000256" key="4">
    <source>
        <dbReference type="ARBA" id="ARBA00022679"/>
    </source>
</evidence>
<feature type="compositionally biased region" description="Acidic residues" evidence="15">
    <location>
        <begin position="198"/>
        <end position="210"/>
    </location>
</feature>
<feature type="binding site" evidence="14">
    <location>
        <position position="454"/>
    </location>
    <ligand>
        <name>Zn(2+)</name>
        <dbReference type="ChEBI" id="CHEBI:29105"/>
    </ligand>
</feature>
<dbReference type="Pfam" id="PF14732">
    <property type="entry name" value="UAE_UbL"/>
    <property type="match status" value="1"/>
</dbReference>
<feature type="compositionally biased region" description="Basic and acidic residues" evidence="15">
    <location>
        <begin position="600"/>
        <end position="614"/>
    </location>
</feature>
<comment type="similarity">
    <text evidence="3 11">Belongs to the ubiquitin-activating E1 family.</text>
</comment>
<keyword evidence="9 11" id="KW-0067">ATP-binding</keyword>
<keyword evidence="18" id="KW-1185">Reference proteome</keyword>
<dbReference type="PANTHER" id="PTHR10953">
    <property type="entry name" value="UBIQUITIN-ACTIVATING ENZYME E1"/>
    <property type="match status" value="1"/>
</dbReference>
<dbReference type="GO" id="GO:0016740">
    <property type="term" value="F:transferase activity"/>
    <property type="evidence" value="ECO:0007669"/>
    <property type="project" value="UniProtKB-KW"/>
</dbReference>
<keyword evidence="6 11" id="KW-0547">Nucleotide-binding</keyword>
<dbReference type="WBParaSite" id="Minc3s02337g29534">
    <property type="protein sequence ID" value="Minc3s02337g29534"/>
    <property type="gene ID" value="Minc3s02337g29534"/>
</dbReference>
<dbReference type="InterPro" id="IPR023318">
    <property type="entry name" value="Ub_act_enz_dom_a_sf"/>
</dbReference>
<dbReference type="PANTHER" id="PTHR10953:SF5">
    <property type="entry name" value="SUMO-ACTIVATING ENZYME SUBUNIT 2"/>
    <property type="match status" value="1"/>
</dbReference>
<dbReference type="Proteomes" id="UP000887563">
    <property type="component" value="Unplaced"/>
</dbReference>
<feature type="binding site" evidence="13">
    <location>
        <begin position="22"/>
        <end position="27"/>
    </location>
    <ligand>
        <name>ATP</name>
        <dbReference type="ChEBI" id="CHEBI:30616"/>
    </ligand>
</feature>
<dbReference type="Gene3D" id="3.50.50.80">
    <property type="entry name" value="Ubiquitin-activating enzyme E1, inactive adenylation domain, subdomain 1"/>
    <property type="match status" value="1"/>
</dbReference>
<feature type="domain" description="THIF-type NAD/FAD binding fold" evidence="16">
    <location>
        <begin position="6"/>
        <end position="437"/>
    </location>
</feature>
<reference evidence="19" key="1">
    <citation type="submission" date="2022-11" db="UniProtKB">
        <authorList>
            <consortium name="WormBaseParasite"/>
        </authorList>
    </citation>
    <scope>IDENTIFICATION</scope>
</reference>
<dbReference type="Gene3D" id="3.10.290.20">
    <property type="entry name" value="Ubiquitin-like 2 activating enzyme e1b. Chain: B, domain 3"/>
    <property type="match status" value="1"/>
</dbReference>
<sequence>MISFNDPDFEKKIAESKVFVIGAGGIGCELLKNLVMSGFKNITVIDLDTIEISNLNRQFLFRKEHVGKSKAEIASSVVKQMSPDVNITFYHDSIMNEKFGVDFFRSFSLIMSALDNRAARSHVNRLCLVADVPLVESGSAGYLGQVSVILKGRTECYDCTPKPIQKTFPSCTIRNTPSELIHCIVWAKSAFNQLFGENDPDDDVSPEMDSMESLPTVSENSSTDNASTNGHHTTKENSANGSSQHIEQPKIHLNTRQLAENNGYEPKHLFDKLFHTDINYLLLMADLWKERKKPTPIKFSELVSSGLGGSNVEKASLDPNTQWSISRWAQIFEESTIELARKYQEIQQQSDKNTIVWDKDDDPAMRFVAACANLRAHIFHIGIDTLFNIKAMAGNIIPAIATTNACVAGMVVVEALKIICGQLDKCRAIFITRQPNPRGKILVDEKPAPPNPNCYVCSVKGQVLIRLNLERMLLKTFLSTILLKTLNMLKPDVMDICQKHRVLISSEEGETDGIMDRTLQTLGVLNGSQLECDDYAQQLNFKIIIFHDDKLDADGFAVDSNVGNVEESVTGKIAATALDNENALDKDEELKRKRPSTAQETREVCMNEEDRMKDGSNYIEISPKRSRLE</sequence>
<comment type="pathway">
    <text evidence="2 11">Protein modification; protein sumoylation.</text>
</comment>
<dbReference type="InterPro" id="IPR030661">
    <property type="entry name" value="Uba2"/>
</dbReference>
<proteinExistence type="inferred from homology"/>
<dbReference type="AlphaFoldDB" id="A0A914MWI3"/>
<feature type="binding site" evidence="13">
    <location>
        <begin position="115"/>
        <end position="120"/>
    </location>
    <ligand>
        <name>ATP</name>
        <dbReference type="ChEBI" id="CHEBI:30616"/>
    </ligand>
</feature>
<feature type="region of interest" description="Disordered" evidence="15">
    <location>
        <begin position="585"/>
        <end position="629"/>
    </location>
</feature>
<dbReference type="InterPro" id="IPR000594">
    <property type="entry name" value="ThiF_NAD_FAD-bd"/>
</dbReference>
<comment type="subcellular location">
    <subcellularLocation>
        <location evidence="1">Nucleus</location>
    </subcellularLocation>
</comment>
<dbReference type="GO" id="GO:0046872">
    <property type="term" value="F:metal ion binding"/>
    <property type="evidence" value="ECO:0007669"/>
    <property type="project" value="UniProtKB-KW"/>
</dbReference>
<feature type="domain" description="Ubiquitin/SUMO-activating enzyme ubiquitin-like" evidence="17">
    <location>
        <begin position="466"/>
        <end position="551"/>
    </location>
</feature>
<evidence type="ECO:0000256" key="15">
    <source>
        <dbReference type="SAM" id="MobiDB-lite"/>
    </source>
</evidence>
<dbReference type="GO" id="GO:0016925">
    <property type="term" value="P:protein sumoylation"/>
    <property type="evidence" value="ECO:0007669"/>
    <property type="project" value="UniProtKB-UniRule"/>
</dbReference>
<dbReference type="InterPro" id="IPR028077">
    <property type="entry name" value="UAE_UbL_dom"/>
</dbReference>
<evidence type="ECO:0000256" key="3">
    <source>
        <dbReference type="ARBA" id="ARBA00005673"/>
    </source>
</evidence>
<accession>A0A914MWI3</accession>
<feature type="region of interest" description="Disordered" evidence="15">
    <location>
        <begin position="197"/>
        <end position="247"/>
    </location>
</feature>
<evidence type="ECO:0000256" key="9">
    <source>
        <dbReference type="ARBA" id="ARBA00022840"/>
    </source>
</evidence>
<feature type="binding site" evidence="14">
    <location>
        <position position="159"/>
    </location>
    <ligand>
        <name>Zn(2+)</name>
        <dbReference type="ChEBI" id="CHEBI:29105"/>
    </ligand>
</feature>